<dbReference type="RefSeq" id="WP_134193042.1">
    <property type="nucleotide sequence ID" value="NZ_JBHLUW010000015.1"/>
</dbReference>
<sequence>MAVSSLVCGPGGVAGVTYAQVGGQQIGCGTDSGGNALYVQVSTLSNDQPVAGGEVAGLQIGAAVLFVMAAAWSLRAIRRHLDSSGEV</sequence>
<feature type="transmembrane region" description="Helical" evidence="1">
    <location>
        <begin position="55"/>
        <end position="74"/>
    </location>
</feature>
<comment type="caution">
    <text evidence="2">The sequence shown here is derived from an EMBL/GenBank/DDBJ whole genome shotgun (WGS) entry which is preliminary data.</text>
</comment>
<keyword evidence="1" id="KW-0812">Transmembrane</keyword>
<evidence type="ECO:0000256" key="1">
    <source>
        <dbReference type="SAM" id="Phobius"/>
    </source>
</evidence>
<proteinExistence type="predicted"/>
<name>A0A4R8LN79_9BURK</name>
<dbReference type="AlphaFoldDB" id="A0A4R8LN79"/>
<accession>A0A4R8LN79</accession>
<protein>
    <submittedName>
        <fullName evidence="2">Uncharacterized protein</fullName>
    </submittedName>
</protein>
<keyword evidence="1" id="KW-1133">Transmembrane helix</keyword>
<reference evidence="2 3" key="1">
    <citation type="submission" date="2019-03" db="EMBL/GenBank/DDBJ databases">
        <title>Genomic Encyclopedia of Type Strains, Phase III (KMG-III): the genomes of soil and plant-associated and newly described type strains.</title>
        <authorList>
            <person name="Whitman W."/>
        </authorList>
    </citation>
    <scope>NUCLEOTIDE SEQUENCE [LARGE SCALE GENOMIC DNA]</scope>
    <source>
        <strain evidence="2 3">LMG 29544</strain>
    </source>
</reference>
<organism evidence="2 3">
    <name type="scientific">Paraburkholderia rhizosphaerae</name>
    <dbReference type="NCBI Taxonomy" id="480658"/>
    <lineage>
        <taxon>Bacteria</taxon>
        <taxon>Pseudomonadati</taxon>
        <taxon>Pseudomonadota</taxon>
        <taxon>Betaproteobacteria</taxon>
        <taxon>Burkholderiales</taxon>
        <taxon>Burkholderiaceae</taxon>
        <taxon>Paraburkholderia</taxon>
    </lineage>
</organism>
<dbReference type="OrthoDB" id="9108896at2"/>
<dbReference type="EMBL" id="SORE01000012">
    <property type="protein sequence ID" value="TDY47718.1"/>
    <property type="molecule type" value="Genomic_DNA"/>
</dbReference>
<gene>
    <name evidence="2" type="ORF">BX592_112106</name>
</gene>
<dbReference type="Proteomes" id="UP000295509">
    <property type="component" value="Unassembled WGS sequence"/>
</dbReference>
<evidence type="ECO:0000313" key="3">
    <source>
        <dbReference type="Proteomes" id="UP000295509"/>
    </source>
</evidence>
<keyword evidence="3" id="KW-1185">Reference proteome</keyword>
<evidence type="ECO:0000313" key="2">
    <source>
        <dbReference type="EMBL" id="TDY47718.1"/>
    </source>
</evidence>
<keyword evidence="1" id="KW-0472">Membrane</keyword>